<evidence type="ECO:0000313" key="2">
    <source>
        <dbReference type="Proteomes" id="UP000245910"/>
    </source>
</evidence>
<proteinExistence type="predicted"/>
<organism evidence="1 2">
    <name type="scientific">Fusarium venenatum</name>
    <dbReference type="NCBI Taxonomy" id="56646"/>
    <lineage>
        <taxon>Eukaryota</taxon>
        <taxon>Fungi</taxon>
        <taxon>Dikarya</taxon>
        <taxon>Ascomycota</taxon>
        <taxon>Pezizomycotina</taxon>
        <taxon>Sordariomycetes</taxon>
        <taxon>Hypocreomycetidae</taxon>
        <taxon>Hypocreales</taxon>
        <taxon>Nectriaceae</taxon>
        <taxon>Fusarium</taxon>
    </lineage>
</organism>
<dbReference type="EMBL" id="LN649231">
    <property type="protein sequence ID" value="CEI70636.1"/>
    <property type="molecule type" value="Genomic_DNA"/>
</dbReference>
<name>A0A2L2TZJ5_9HYPO</name>
<sequence length="128" mass="14680">MAEIVGSVAVLDKLKVQLSKTKTTLEALEIFTQKVINETPTTRRVKLLLQESQTPKLQSDLKATRTQIMQLWLLLVWSVCYEMFNFCSTVKMLPLQTRFKPYNVWIRDATVINVSAINLQSPVGQFFS</sequence>
<accession>A0A2L2TZJ5</accession>
<keyword evidence="2" id="KW-1185">Reference proteome</keyword>
<protein>
    <submittedName>
        <fullName evidence="1">Uncharacterized protein</fullName>
    </submittedName>
</protein>
<reference evidence="2" key="1">
    <citation type="submission" date="2014-10" db="EMBL/GenBank/DDBJ databases">
        <authorList>
            <person name="King R."/>
        </authorList>
    </citation>
    <scope>NUCLEOTIDE SEQUENCE [LARGE SCALE GENOMIC DNA]</scope>
    <source>
        <strain evidence="2">A3/5</strain>
    </source>
</reference>
<dbReference type="AlphaFoldDB" id="A0A2L2TZJ5"/>
<evidence type="ECO:0000313" key="1">
    <source>
        <dbReference type="EMBL" id="CEI70636.1"/>
    </source>
</evidence>
<dbReference type="Proteomes" id="UP000245910">
    <property type="component" value="Chromosome III"/>
</dbReference>